<dbReference type="InterPro" id="IPR050135">
    <property type="entry name" value="dGTPase-like"/>
</dbReference>
<evidence type="ECO:0000259" key="2">
    <source>
        <dbReference type="SMART" id="SM00471"/>
    </source>
</evidence>
<sequence length="753" mass="85449">MGCRCSRCCGCAKRASQDPNGRVLKPSAPDLKKAELMDSSTTGEANRKRDAEEAEAAAEGYKTPDNKAKRPKWAPQTLHDFLHTHGQGLSNLQHLEEQLRNNGVHELHTLVRLAETPSQLESLCKNFCKIDEGDTQLLKKLLTTDAARDQKRGDLADWLGRHGLLHLEEQLQKVSLPDRREGIFTLDDARQLQAMLRTQSRQDRDDCLSAIVHPVDRCRFSDLLGSIPPRQSDKTFRIVSDRIYDSMSFDRELFSFIDTPQVQRLRRLKQLGACHLVYPGAVHTRFEHSLGVAYLSKIAFENLVMKSGVSVTDVEVQRLVRLLQIAGVCHDLGHGPYSHTFEHAFVHRHLGLKEWCHEDMSLKLFEYLIDNNTTAGEVIDALNGRTTVKEMIEGIDPTQHRVVGDHPIFALERAAYDIVNNKRNGLDTDKMDYLQRDASTSPNSLPKYNPGRLLRFATVMPDGEICYNSKEVPAVAELVQTRFRLFKILYTHRKTLAFEAMKTDALFQASKALGLRRIIEEKDCEGYLHLTDNIDDIIRQRQDSFCDPGIQRAKELFRRIDCRNIYRFVAEYVFDKKEDIQLCENLGVDELNELIAKGAGVCPSDIVVDMSKIHHGSKDKNPLDFVGFYTETAGEGGVPYAVKIEGEAEKRNLISGAHTKSRWQELRLLVLIKEQDENKFDAVQNAFNSILRHKLHVTDAMVVGQRTPMSATPHQRTPEIGRLPLHPHAQEQRPTDLLPPVRTHDGQFRQASS</sequence>
<dbReference type="CDD" id="cd00077">
    <property type="entry name" value="HDc"/>
    <property type="match status" value="1"/>
</dbReference>
<evidence type="ECO:0000313" key="4">
    <source>
        <dbReference type="Proteomes" id="UP000041254"/>
    </source>
</evidence>
<dbReference type="AlphaFoldDB" id="A0A0G4G0N9"/>
<dbReference type="GO" id="GO:0006203">
    <property type="term" value="P:dGTP catabolic process"/>
    <property type="evidence" value="ECO:0007669"/>
    <property type="project" value="TreeGrafter"/>
</dbReference>
<dbReference type="Gene3D" id="1.10.3210.10">
    <property type="entry name" value="Hypothetical protein af1432"/>
    <property type="match status" value="1"/>
</dbReference>
<dbReference type="GO" id="GO:0008832">
    <property type="term" value="F:dGTPase activity"/>
    <property type="evidence" value="ECO:0007669"/>
    <property type="project" value="TreeGrafter"/>
</dbReference>
<feature type="region of interest" description="Disordered" evidence="1">
    <location>
        <begin position="14"/>
        <end position="72"/>
    </location>
</feature>
<dbReference type="InterPro" id="IPR003607">
    <property type="entry name" value="HD/PDEase_dom"/>
</dbReference>
<keyword evidence="4" id="KW-1185">Reference proteome</keyword>
<protein>
    <recommendedName>
        <fullName evidence="2">HD/PDEase domain-containing protein</fullName>
    </recommendedName>
</protein>
<dbReference type="OrthoDB" id="9991235at2759"/>
<dbReference type="VEuPathDB" id="CryptoDB:Vbra_16631"/>
<accession>A0A0G4G0N9</accession>
<dbReference type="Pfam" id="PF01966">
    <property type="entry name" value="HD"/>
    <property type="match status" value="1"/>
</dbReference>
<reference evidence="3 4" key="1">
    <citation type="submission" date="2014-11" db="EMBL/GenBank/DDBJ databases">
        <authorList>
            <person name="Zhu J."/>
            <person name="Qi W."/>
            <person name="Song R."/>
        </authorList>
    </citation>
    <scope>NUCLEOTIDE SEQUENCE [LARGE SCALE GENOMIC DNA]</scope>
</reference>
<dbReference type="PANTHER" id="PTHR11373">
    <property type="entry name" value="DEOXYNUCLEOSIDE TRIPHOSPHATE TRIPHOSPHOHYDROLASE"/>
    <property type="match status" value="1"/>
</dbReference>
<dbReference type="FunCoup" id="A0A0G4G0N9">
    <property type="interactions" value="140"/>
</dbReference>
<organism evidence="3 4">
    <name type="scientific">Vitrella brassicaformis (strain CCMP3155)</name>
    <dbReference type="NCBI Taxonomy" id="1169540"/>
    <lineage>
        <taxon>Eukaryota</taxon>
        <taxon>Sar</taxon>
        <taxon>Alveolata</taxon>
        <taxon>Colpodellida</taxon>
        <taxon>Vitrellaceae</taxon>
        <taxon>Vitrella</taxon>
    </lineage>
</organism>
<feature type="region of interest" description="Disordered" evidence="1">
    <location>
        <begin position="730"/>
        <end position="753"/>
    </location>
</feature>
<dbReference type="InParanoid" id="A0A0G4G0N9"/>
<dbReference type="SMART" id="SM00471">
    <property type="entry name" value="HDc"/>
    <property type="match status" value="1"/>
</dbReference>
<evidence type="ECO:0000256" key="1">
    <source>
        <dbReference type="SAM" id="MobiDB-lite"/>
    </source>
</evidence>
<proteinExistence type="predicted"/>
<dbReference type="GO" id="GO:0005634">
    <property type="term" value="C:nucleus"/>
    <property type="evidence" value="ECO:0007669"/>
    <property type="project" value="TreeGrafter"/>
</dbReference>
<name>A0A0G4G0N9_VITBC</name>
<dbReference type="InterPro" id="IPR006674">
    <property type="entry name" value="HD_domain"/>
</dbReference>
<gene>
    <name evidence="3" type="ORF">Vbra_16631</name>
</gene>
<dbReference type="PANTHER" id="PTHR11373:SF4">
    <property type="entry name" value="DEOXYNUCLEOSIDE TRIPHOSPHATE TRIPHOSPHOHYDROLASE SAMHD1"/>
    <property type="match status" value="1"/>
</dbReference>
<dbReference type="PhylomeDB" id="A0A0G4G0N9"/>
<evidence type="ECO:0000313" key="3">
    <source>
        <dbReference type="EMBL" id="CEM21638.1"/>
    </source>
</evidence>
<dbReference type="SUPFAM" id="SSF109604">
    <property type="entry name" value="HD-domain/PDEase-like"/>
    <property type="match status" value="1"/>
</dbReference>
<dbReference type="Gene3D" id="3.30.70.2760">
    <property type="match status" value="1"/>
</dbReference>
<feature type="domain" description="HD/PDEase" evidence="2">
    <location>
        <begin position="281"/>
        <end position="443"/>
    </location>
</feature>
<dbReference type="Proteomes" id="UP000041254">
    <property type="component" value="Unassembled WGS sequence"/>
</dbReference>
<dbReference type="EMBL" id="CDMY01000542">
    <property type="protein sequence ID" value="CEM21638.1"/>
    <property type="molecule type" value="Genomic_DNA"/>
</dbReference>